<evidence type="ECO:0000259" key="6">
    <source>
        <dbReference type="Pfam" id="PF01694"/>
    </source>
</evidence>
<feature type="domain" description="Peptidase S54 rhomboid" evidence="6">
    <location>
        <begin position="56"/>
        <end position="201"/>
    </location>
</feature>
<comment type="caution">
    <text evidence="7">The sequence shown here is derived from an EMBL/GenBank/DDBJ whole genome shotgun (WGS) entry which is preliminary data.</text>
</comment>
<dbReference type="EMBL" id="VTRV01000059">
    <property type="protein sequence ID" value="TZF89979.1"/>
    <property type="molecule type" value="Genomic_DNA"/>
</dbReference>
<dbReference type="SUPFAM" id="SSF144091">
    <property type="entry name" value="Rhomboid-like"/>
    <property type="match status" value="1"/>
</dbReference>
<evidence type="ECO:0000256" key="5">
    <source>
        <dbReference type="SAM" id="Phobius"/>
    </source>
</evidence>
<dbReference type="RefSeq" id="WP_149352671.1">
    <property type="nucleotide sequence ID" value="NZ_VTRV01000059.1"/>
</dbReference>
<sequence>MFSKLPPVTRALLIANVLMFVLQWFAGESMLGDILERLQLWPLGAGTDVYSAPAFMPWQLVTYAFMHASFGHLVFNMLALVMFGSQVEHVWGRQRFAAYYFTCVLGAALCQLAVGYATMLNGGDAYPTVGASGGIFGLLLAYGVLFPNQRVMLLIPPIPMKARTLVILYGVLELTMGVTGTMPGVAHFAHLGGMLFGWLLIRHWRRRPPTRGTRPRPPNIRIVR</sequence>
<dbReference type="SMART" id="SM01160">
    <property type="entry name" value="DUF1751"/>
    <property type="match status" value="1"/>
</dbReference>
<keyword evidence="4 5" id="KW-0472">Membrane</keyword>
<accession>A0A5D8Z5G2</accession>
<evidence type="ECO:0000313" key="8">
    <source>
        <dbReference type="Proteomes" id="UP000323164"/>
    </source>
</evidence>
<dbReference type="Proteomes" id="UP000323164">
    <property type="component" value="Unassembled WGS sequence"/>
</dbReference>
<evidence type="ECO:0000256" key="4">
    <source>
        <dbReference type="ARBA" id="ARBA00023136"/>
    </source>
</evidence>
<protein>
    <submittedName>
        <fullName evidence="7">Rhomboid family intramembrane serine protease</fullName>
    </submittedName>
</protein>
<keyword evidence="8" id="KW-1185">Reference proteome</keyword>
<keyword evidence="3 5" id="KW-1133">Transmembrane helix</keyword>
<evidence type="ECO:0000256" key="2">
    <source>
        <dbReference type="ARBA" id="ARBA00022692"/>
    </source>
</evidence>
<feature type="transmembrane region" description="Helical" evidence="5">
    <location>
        <begin position="60"/>
        <end position="84"/>
    </location>
</feature>
<proteinExistence type="predicted"/>
<dbReference type="GO" id="GO:0016020">
    <property type="term" value="C:membrane"/>
    <property type="evidence" value="ECO:0007669"/>
    <property type="project" value="UniProtKB-SubCell"/>
</dbReference>
<dbReference type="InterPro" id="IPR022764">
    <property type="entry name" value="Peptidase_S54_rhomboid_dom"/>
</dbReference>
<dbReference type="PANTHER" id="PTHR43066">
    <property type="entry name" value="RHOMBOID-RELATED PROTEIN"/>
    <property type="match status" value="1"/>
</dbReference>
<gene>
    <name evidence="7" type="ORF">FW784_07165</name>
</gene>
<feature type="transmembrane region" description="Helical" evidence="5">
    <location>
        <begin position="7"/>
        <end position="26"/>
    </location>
</feature>
<reference evidence="7 8" key="1">
    <citation type="submission" date="2019-08" db="EMBL/GenBank/DDBJ databases">
        <title>Draft genome sequence of Lysobacter sp. UKS-15.</title>
        <authorList>
            <person name="Im W.-T."/>
        </authorList>
    </citation>
    <scope>NUCLEOTIDE SEQUENCE [LARGE SCALE GENOMIC DNA]</scope>
    <source>
        <strain evidence="7 8">UKS-15</strain>
    </source>
</reference>
<dbReference type="Pfam" id="PF01694">
    <property type="entry name" value="Rhomboid"/>
    <property type="match status" value="1"/>
</dbReference>
<feature type="transmembrane region" description="Helical" evidence="5">
    <location>
        <begin position="96"/>
        <end position="119"/>
    </location>
</feature>
<organism evidence="7 8">
    <name type="scientific">Cognatilysobacter lacus</name>
    <dbReference type="NCBI Taxonomy" id="1643323"/>
    <lineage>
        <taxon>Bacteria</taxon>
        <taxon>Pseudomonadati</taxon>
        <taxon>Pseudomonadota</taxon>
        <taxon>Gammaproteobacteria</taxon>
        <taxon>Lysobacterales</taxon>
        <taxon>Lysobacteraceae</taxon>
        <taxon>Cognatilysobacter</taxon>
    </lineage>
</organism>
<comment type="subcellular location">
    <subcellularLocation>
        <location evidence="1">Membrane</location>
        <topology evidence="1">Multi-pass membrane protein</topology>
    </subcellularLocation>
</comment>
<dbReference type="OrthoDB" id="9814037at2"/>
<dbReference type="InterPro" id="IPR035952">
    <property type="entry name" value="Rhomboid-like_sf"/>
</dbReference>
<dbReference type="GO" id="GO:0006508">
    <property type="term" value="P:proteolysis"/>
    <property type="evidence" value="ECO:0007669"/>
    <property type="project" value="UniProtKB-KW"/>
</dbReference>
<evidence type="ECO:0000256" key="3">
    <source>
        <dbReference type="ARBA" id="ARBA00022989"/>
    </source>
</evidence>
<feature type="transmembrane region" description="Helical" evidence="5">
    <location>
        <begin position="125"/>
        <end position="146"/>
    </location>
</feature>
<dbReference type="PANTHER" id="PTHR43066:SF11">
    <property type="entry name" value="PEPTIDASE S54 RHOMBOID DOMAIN-CONTAINING PROTEIN"/>
    <property type="match status" value="1"/>
</dbReference>
<evidence type="ECO:0000313" key="7">
    <source>
        <dbReference type="EMBL" id="TZF89979.1"/>
    </source>
</evidence>
<dbReference type="GO" id="GO:0004252">
    <property type="term" value="F:serine-type endopeptidase activity"/>
    <property type="evidence" value="ECO:0007669"/>
    <property type="project" value="InterPro"/>
</dbReference>
<keyword evidence="7" id="KW-0378">Hydrolase</keyword>
<dbReference type="Gene3D" id="1.20.1540.10">
    <property type="entry name" value="Rhomboid-like"/>
    <property type="match status" value="1"/>
</dbReference>
<keyword evidence="7" id="KW-0645">Protease</keyword>
<evidence type="ECO:0000256" key="1">
    <source>
        <dbReference type="ARBA" id="ARBA00004141"/>
    </source>
</evidence>
<name>A0A5D8Z5G2_9GAMM</name>
<keyword evidence="2 5" id="KW-0812">Transmembrane</keyword>
<dbReference type="AlphaFoldDB" id="A0A5D8Z5G2"/>